<evidence type="ECO:0000256" key="6">
    <source>
        <dbReference type="PROSITE-ProRule" id="PRU10137"/>
    </source>
</evidence>
<protein>
    <recommendedName>
        <fullName evidence="7">Resolvase/invertase-type recombinase catalytic domain-containing protein</fullName>
    </recommendedName>
</protein>
<evidence type="ECO:0000313" key="9">
    <source>
        <dbReference type="Proteomes" id="UP000175706"/>
    </source>
</evidence>
<dbReference type="EMBL" id="LXLT01000050">
    <property type="protein sequence ID" value="OFD76315.1"/>
    <property type="molecule type" value="Genomic_DNA"/>
</dbReference>
<dbReference type="InterPro" id="IPR036162">
    <property type="entry name" value="Resolvase-like_N_sf"/>
</dbReference>
<dbReference type="PANTHER" id="PTHR30461">
    <property type="entry name" value="DNA-INVERTASE FROM LAMBDOID PROPHAGE"/>
    <property type="match status" value="1"/>
</dbReference>
<dbReference type="Pfam" id="PF00239">
    <property type="entry name" value="Resolvase"/>
    <property type="match status" value="1"/>
</dbReference>
<evidence type="ECO:0000313" key="8">
    <source>
        <dbReference type="EMBL" id="OFD76315.1"/>
    </source>
</evidence>
<dbReference type="PATRIC" id="fig|86662.25.peg.3491"/>
<evidence type="ECO:0000256" key="1">
    <source>
        <dbReference type="ARBA" id="ARBA00009913"/>
    </source>
</evidence>
<dbReference type="FunFam" id="3.40.50.1390:FF:000001">
    <property type="entry name" value="DNA recombinase"/>
    <property type="match status" value="1"/>
</dbReference>
<dbReference type="InterPro" id="IPR006118">
    <property type="entry name" value="Recombinase_CS"/>
</dbReference>
<keyword evidence="4" id="KW-0233">DNA recombination</keyword>
<dbReference type="CDD" id="cd03768">
    <property type="entry name" value="SR_ResInv"/>
    <property type="match status" value="1"/>
</dbReference>
<dbReference type="PROSITE" id="PS51736">
    <property type="entry name" value="RECOMBINASES_3"/>
    <property type="match status" value="1"/>
</dbReference>
<evidence type="ECO:0000256" key="5">
    <source>
        <dbReference type="PIRSR" id="PIRSR606118-50"/>
    </source>
</evidence>
<dbReference type="SMART" id="SM00857">
    <property type="entry name" value="Resolvase"/>
    <property type="match status" value="1"/>
</dbReference>
<feature type="domain" description="Resolvase/invertase-type recombinase catalytic" evidence="7">
    <location>
        <begin position="2"/>
        <end position="135"/>
    </location>
</feature>
<comment type="caution">
    <text evidence="8">The sequence shown here is derived from an EMBL/GenBank/DDBJ whole genome shotgun (WGS) entry which is preliminary data.</text>
</comment>
<evidence type="ECO:0000256" key="3">
    <source>
        <dbReference type="ARBA" id="ARBA00023125"/>
    </source>
</evidence>
<keyword evidence="3" id="KW-0238">DNA-binding</keyword>
<dbReference type="AlphaFoldDB" id="A0A1E8B538"/>
<organism evidence="8 9">
    <name type="scientific">Bacillus mycoides</name>
    <dbReference type="NCBI Taxonomy" id="1405"/>
    <lineage>
        <taxon>Bacteria</taxon>
        <taxon>Bacillati</taxon>
        <taxon>Bacillota</taxon>
        <taxon>Bacilli</taxon>
        <taxon>Bacillales</taxon>
        <taxon>Bacillaceae</taxon>
        <taxon>Bacillus</taxon>
        <taxon>Bacillus cereus group</taxon>
    </lineage>
</organism>
<dbReference type="InterPro" id="IPR006119">
    <property type="entry name" value="Resolv_N"/>
</dbReference>
<evidence type="ECO:0000256" key="4">
    <source>
        <dbReference type="ARBA" id="ARBA00023172"/>
    </source>
</evidence>
<dbReference type="PROSITE" id="PS00398">
    <property type="entry name" value="RECOMBINASES_2"/>
    <property type="match status" value="1"/>
</dbReference>
<dbReference type="InterPro" id="IPR050639">
    <property type="entry name" value="SSR_resolvase"/>
</dbReference>
<feature type="active site" description="O-(5'-phospho-DNA)-serine intermediate" evidence="5 6">
    <location>
        <position position="10"/>
    </location>
</feature>
<dbReference type="Gene3D" id="3.40.50.1390">
    <property type="entry name" value="Resolvase, N-terminal catalytic domain"/>
    <property type="match status" value="1"/>
</dbReference>
<dbReference type="PROSITE" id="PS00397">
    <property type="entry name" value="RECOMBINASES_1"/>
    <property type="match status" value="1"/>
</dbReference>
<name>A0A1E8B538_BACMY</name>
<keyword evidence="2" id="KW-0229">DNA integration</keyword>
<dbReference type="GO" id="GO:0003677">
    <property type="term" value="F:DNA binding"/>
    <property type="evidence" value="ECO:0007669"/>
    <property type="project" value="UniProtKB-KW"/>
</dbReference>
<reference evidence="8 9" key="1">
    <citation type="submission" date="2016-05" db="EMBL/GenBank/DDBJ databases">
        <title>Bacillus thuringiensis and Bacillus weihenstephanensis as novel biocontrol agents of wilt causing Verticillium species.</title>
        <authorList>
            <person name="Hollensteiner J."/>
            <person name="Wemheuer F."/>
            <person name="Harting R."/>
            <person name="Kolarzyk A."/>
            <person name="Diaz-Valerio S."/>
            <person name="Poehlein A."/>
            <person name="Brzuszkiewicz E."/>
            <person name="Nesemann K."/>
            <person name="Braus-Stromeyer S."/>
            <person name="Braus G."/>
            <person name="Daniel R."/>
            <person name="Liesegang H."/>
        </authorList>
    </citation>
    <scope>NUCLEOTIDE SEQUENCE [LARGE SCALE GENOMIC DNA]</scope>
    <source>
        <strain evidence="8 9">GOE8</strain>
    </source>
</reference>
<evidence type="ECO:0000259" key="7">
    <source>
        <dbReference type="PROSITE" id="PS51736"/>
    </source>
</evidence>
<sequence length="192" mass="21748">MAIVGYARVSTKDQNLDAQIERLTEYGCDKIYSEKYSGANSDREELQKALEYMREGDKFVVCKIDRLARSIIDLHKIVNQLADRGIAVVFLKEQIDFSTPAGKLMFTMLGAIAEFERDLINERTAEGRERAKAMGKHMGRKGQDEKQVKQAMNLFFNRKENGLSVNDISKMTGVPRSTIYAKAKDLESSVKL</sequence>
<dbReference type="GO" id="GO:0000150">
    <property type="term" value="F:DNA strand exchange activity"/>
    <property type="evidence" value="ECO:0007669"/>
    <property type="project" value="InterPro"/>
</dbReference>
<gene>
    <name evidence="8" type="ORF">BWGOE8_34060</name>
</gene>
<dbReference type="GO" id="GO:0015074">
    <property type="term" value="P:DNA integration"/>
    <property type="evidence" value="ECO:0007669"/>
    <property type="project" value="UniProtKB-KW"/>
</dbReference>
<accession>A0A1E8B538</accession>
<evidence type="ECO:0000256" key="2">
    <source>
        <dbReference type="ARBA" id="ARBA00022908"/>
    </source>
</evidence>
<dbReference type="Proteomes" id="UP000175706">
    <property type="component" value="Unassembled WGS sequence"/>
</dbReference>
<dbReference type="SUPFAM" id="SSF53041">
    <property type="entry name" value="Resolvase-like"/>
    <property type="match status" value="1"/>
</dbReference>
<dbReference type="PANTHER" id="PTHR30461:SF26">
    <property type="entry name" value="RESOLVASE HOMOLOG YNEB"/>
    <property type="match status" value="1"/>
</dbReference>
<proteinExistence type="inferred from homology"/>
<dbReference type="RefSeq" id="WP_070144156.1">
    <property type="nucleotide sequence ID" value="NZ_LXLT01000050.1"/>
</dbReference>
<comment type="similarity">
    <text evidence="1">Belongs to the site-specific recombinase resolvase family.</text>
</comment>